<proteinExistence type="predicted"/>
<reference evidence="1" key="1">
    <citation type="submission" date="2014-11" db="EMBL/GenBank/DDBJ databases">
        <authorList>
            <person name="Amaro Gonzalez C."/>
        </authorList>
    </citation>
    <scope>NUCLEOTIDE SEQUENCE</scope>
</reference>
<evidence type="ECO:0000313" key="1">
    <source>
        <dbReference type="EMBL" id="JAH90724.1"/>
    </source>
</evidence>
<dbReference type="AlphaFoldDB" id="A0A0E9WK19"/>
<sequence length="53" mass="6522">MNSKHEMTPSVLSNSPSYWMQFPQITHTLDKDVQRRLYKIQFMTYFVWPKRDN</sequence>
<dbReference type="EMBL" id="GBXM01017853">
    <property type="protein sequence ID" value="JAH90724.1"/>
    <property type="molecule type" value="Transcribed_RNA"/>
</dbReference>
<reference evidence="1" key="2">
    <citation type="journal article" date="2015" name="Fish Shellfish Immunol.">
        <title>Early steps in the European eel (Anguilla anguilla)-Vibrio vulnificus interaction in the gills: Role of the RtxA13 toxin.</title>
        <authorList>
            <person name="Callol A."/>
            <person name="Pajuelo D."/>
            <person name="Ebbesson L."/>
            <person name="Teles M."/>
            <person name="MacKenzie S."/>
            <person name="Amaro C."/>
        </authorList>
    </citation>
    <scope>NUCLEOTIDE SEQUENCE</scope>
</reference>
<protein>
    <submittedName>
        <fullName evidence="1">Uncharacterized protein</fullName>
    </submittedName>
</protein>
<organism evidence="1">
    <name type="scientific">Anguilla anguilla</name>
    <name type="common">European freshwater eel</name>
    <name type="synonym">Muraena anguilla</name>
    <dbReference type="NCBI Taxonomy" id="7936"/>
    <lineage>
        <taxon>Eukaryota</taxon>
        <taxon>Metazoa</taxon>
        <taxon>Chordata</taxon>
        <taxon>Craniata</taxon>
        <taxon>Vertebrata</taxon>
        <taxon>Euteleostomi</taxon>
        <taxon>Actinopterygii</taxon>
        <taxon>Neopterygii</taxon>
        <taxon>Teleostei</taxon>
        <taxon>Anguilliformes</taxon>
        <taxon>Anguillidae</taxon>
        <taxon>Anguilla</taxon>
    </lineage>
</organism>
<accession>A0A0E9WK19</accession>
<name>A0A0E9WK19_ANGAN</name>